<dbReference type="EMBL" id="JBHTIC010000020">
    <property type="protein sequence ID" value="MFD0762925.1"/>
    <property type="molecule type" value="Genomic_DNA"/>
</dbReference>
<evidence type="ECO:0000256" key="6">
    <source>
        <dbReference type="ARBA" id="ARBA00023136"/>
    </source>
</evidence>
<evidence type="ECO:0000256" key="4">
    <source>
        <dbReference type="ARBA" id="ARBA00022746"/>
    </source>
</evidence>
<reference evidence="11" key="1">
    <citation type="journal article" date="2019" name="Int. J. Syst. Evol. Microbiol.">
        <title>The Global Catalogue of Microorganisms (GCM) 10K type strain sequencing project: providing services to taxonomists for standard genome sequencing and annotation.</title>
        <authorList>
            <consortium name="The Broad Institute Genomics Platform"/>
            <consortium name="The Broad Institute Genome Sequencing Center for Infectious Disease"/>
            <person name="Wu L."/>
            <person name="Ma J."/>
        </authorList>
    </citation>
    <scope>NUCLEOTIDE SEQUENCE [LARGE SCALE GENOMIC DNA]</scope>
    <source>
        <strain evidence="11">CCUG 60022</strain>
    </source>
</reference>
<protein>
    <submittedName>
        <fullName evidence="10">Lycopene cyclase domain-containing protein</fullName>
    </submittedName>
</protein>
<keyword evidence="5 8" id="KW-1133">Transmembrane helix</keyword>
<dbReference type="Proteomes" id="UP001597032">
    <property type="component" value="Unassembled WGS sequence"/>
</dbReference>
<gene>
    <name evidence="10" type="ORF">ACFQZW_12605</name>
</gene>
<keyword evidence="6 8" id="KW-0472">Membrane</keyword>
<dbReference type="InterPro" id="IPR017825">
    <property type="entry name" value="Lycopene_cyclase_dom"/>
</dbReference>
<evidence type="ECO:0000256" key="3">
    <source>
        <dbReference type="ARBA" id="ARBA00022692"/>
    </source>
</evidence>
<sequence length="230" mass="26643">MTALYFIINVASLSIPFLYSFEKKMRFIQYWKSVLLAISIVAIPFLIWDVWFTNMGVWGFNPAYLLGPTIVNLPFEEVLFFFFIPYASIFTHYALLYFFINLALPKKLTKLITIGLLIVAIVIVFFNYDKWYTLINFSVFAALLIYALVTKDTILKSFYLTFLVVLIPFFIVNGLLTGSFIEDQVVWYNNAENLGIRMGTVPVEDAFYAFSMLYGATVLIEKFKPIFNKN</sequence>
<keyword evidence="4" id="KW-0125">Carotenoid biosynthesis</keyword>
<comment type="caution">
    <text evidence="10">The sequence shown here is derived from an EMBL/GenBank/DDBJ whole genome shotgun (WGS) entry which is preliminary data.</text>
</comment>
<evidence type="ECO:0000313" key="11">
    <source>
        <dbReference type="Proteomes" id="UP001597032"/>
    </source>
</evidence>
<keyword evidence="3 8" id="KW-0812">Transmembrane</keyword>
<evidence type="ECO:0000256" key="2">
    <source>
        <dbReference type="ARBA" id="ARBA00004829"/>
    </source>
</evidence>
<feature type="transmembrane region" description="Helical" evidence="8">
    <location>
        <begin position="6"/>
        <end position="22"/>
    </location>
</feature>
<comment type="pathway">
    <text evidence="2">Carotenoid biosynthesis.</text>
</comment>
<proteinExistence type="predicted"/>
<feature type="transmembrane region" description="Helical" evidence="8">
    <location>
        <begin position="34"/>
        <end position="58"/>
    </location>
</feature>
<keyword evidence="11" id="KW-1185">Reference proteome</keyword>
<organism evidence="10 11">
    <name type="scientific">Lutibacter aestuarii</name>
    <dbReference type="NCBI Taxonomy" id="861111"/>
    <lineage>
        <taxon>Bacteria</taxon>
        <taxon>Pseudomonadati</taxon>
        <taxon>Bacteroidota</taxon>
        <taxon>Flavobacteriia</taxon>
        <taxon>Flavobacteriales</taxon>
        <taxon>Flavobacteriaceae</taxon>
        <taxon>Lutibacter</taxon>
    </lineage>
</organism>
<dbReference type="NCBIfam" id="TIGR03462">
    <property type="entry name" value="CarR_dom_SF"/>
    <property type="match status" value="2"/>
</dbReference>
<evidence type="ECO:0000313" key="10">
    <source>
        <dbReference type="EMBL" id="MFD0762925.1"/>
    </source>
</evidence>
<evidence type="ECO:0000256" key="5">
    <source>
        <dbReference type="ARBA" id="ARBA00022989"/>
    </source>
</evidence>
<feature type="transmembrane region" description="Helical" evidence="8">
    <location>
        <begin position="157"/>
        <end position="181"/>
    </location>
</feature>
<dbReference type="RefSeq" id="WP_298264143.1">
    <property type="nucleotide sequence ID" value="NZ_JBHTIC010000020.1"/>
</dbReference>
<feature type="domain" description="Lycopene cyclase" evidence="9">
    <location>
        <begin position="129"/>
        <end position="223"/>
    </location>
</feature>
<feature type="transmembrane region" description="Helical" evidence="8">
    <location>
        <begin position="201"/>
        <end position="220"/>
    </location>
</feature>
<evidence type="ECO:0000256" key="1">
    <source>
        <dbReference type="ARBA" id="ARBA00004141"/>
    </source>
</evidence>
<feature type="transmembrane region" description="Helical" evidence="8">
    <location>
        <begin position="134"/>
        <end position="150"/>
    </location>
</feature>
<dbReference type="Pfam" id="PF18916">
    <property type="entry name" value="Lycopene_cyc"/>
    <property type="match status" value="2"/>
</dbReference>
<accession>A0ABW2ZC96</accession>
<evidence type="ECO:0000256" key="8">
    <source>
        <dbReference type="SAM" id="Phobius"/>
    </source>
</evidence>
<evidence type="ECO:0000259" key="9">
    <source>
        <dbReference type="Pfam" id="PF18916"/>
    </source>
</evidence>
<keyword evidence="7" id="KW-0413">Isomerase</keyword>
<feature type="domain" description="Lycopene cyclase" evidence="9">
    <location>
        <begin position="4"/>
        <end position="92"/>
    </location>
</feature>
<feature type="transmembrane region" description="Helical" evidence="8">
    <location>
        <begin position="111"/>
        <end position="128"/>
    </location>
</feature>
<name>A0ABW2ZC96_9FLAO</name>
<comment type="subcellular location">
    <subcellularLocation>
        <location evidence="1">Membrane</location>
        <topology evidence="1">Multi-pass membrane protein</topology>
    </subcellularLocation>
</comment>
<feature type="transmembrane region" description="Helical" evidence="8">
    <location>
        <begin position="78"/>
        <end position="99"/>
    </location>
</feature>
<evidence type="ECO:0000256" key="7">
    <source>
        <dbReference type="ARBA" id="ARBA00023235"/>
    </source>
</evidence>